<dbReference type="PROSITE" id="PS51318">
    <property type="entry name" value="TAT"/>
    <property type="match status" value="1"/>
</dbReference>
<name>A0A7W6N966_9HYPH</name>
<comment type="similarity">
    <text evidence="1">Belongs to the UPF0065 (bug) family.</text>
</comment>
<protein>
    <submittedName>
        <fullName evidence="3">Tripartite-type tricarboxylate transporter receptor subunit TctC</fullName>
    </submittedName>
</protein>
<feature type="signal peptide" evidence="2">
    <location>
        <begin position="1"/>
        <end position="21"/>
    </location>
</feature>
<keyword evidence="3" id="KW-0675">Receptor</keyword>
<gene>
    <name evidence="3" type="ORF">GGR34_002838</name>
</gene>
<dbReference type="PANTHER" id="PTHR42928">
    <property type="entry name" value="TRICARBOXYLATE-BINDING PROTEIN"/>
    <property type="match status" value="1"/>
</dbReference>
<dbReference type="CDD" id="cd13578">
    <property type="entry name" value="PBP2_Bug27"/>
    <property type="match status" value="1"/>
</dbReference>
<reference evidence="3 4" key="1">
    <citation type="submission" date="2020-08" db="EMBL/GenBank/DDBJ databases">
        <title>Genomic Encyclopedia of Type Strains, Phase IV (KMG-IV): sequencing the most valuable type-strain genomes for metagenomic binning, comparative biology and taxonomic classification.</title>
        <authorList>
            <person name="Goeker M."/>
        </authorList>
    </citation>
    <scope>NUCLEOTIDE SEQUENCE [LARGE SCALE GENOMIC DNA]</scope>
    <source>
        <strain evidence="3 4">DSM 15743</strain>
    </source>
</reference>
<evidence type="ECO:0000256" key="1">
    <source>
        <dbReference type="ARBA" id="ARBA00006987"/>
    </source>
</evidence>
<keyword evidence="2" id="KW-0732">Signal</keyword>
<sequence>MSQAYNRRTFVGMLAGATAFAGLGSKASAAASLPSGTITIVVPFDPGGANDIIARAVAQHMTETGATVVVDNRPGASGSVGAQYVARSEPDGRTLLMAPIGVLAINPWLFSQLGYDPVKDFAPLTLAGTVPNALIVHPSVPAKTVAELIAYAKANPGKLNFASMGNGTTGHLCGEMFKKAAGVDILHVPYKGSAPALKDLLSGQVQLMFDNLPTALPHMRAEKLRGLAVTSPARHPLAPEVPTLKESGVDAEAVAWFGFVAPVKTPGEIQKAISDSMIAALKSDKVKAQLEKVGVTISANQPAEFAALIASESKKWRQVVADAGAKIDN</sequence>
<dbReference type="Pfam" id="PF03401">
    <property type="entry name" value="TctC"/>
    <property type="match status" value="1"/>
</dbReference>
<dbReference type="EMBL" id="JACIDC010000009">
    <property type="protein sequence ID" value="MBB4041175.1"/>
    <property type="molecule type" value="Genomic_DNA"/>
</dbReference>
<proteinExistence type="inferred from homology"/>
<dbReference type="RefSeq" id="WP_035459534.1">
    <property type="nucleotide sequence ID" value="NZ_JACIDC010000009.1"/>
</dbReference>
<organism evidence="3 4">
    <name type="scientific">Microvirga flocculans</name>
    <dbReference type="NCBI Taxonomy" id="217168"/>
    <lineage>
        <taxon>Bacteria</taxon>
        <taxon>Pseudomonadati</taxon>
        <taxon>Pseudomonadota</taxon>
        <taxon>Alphaproteobacteria</taxon>
        <taxon>Hyphomicrobiales</taxon>
        <taxon>Methylobacteriaceae</taxon>
        <taxon>Microvirga</taxon>
    </lineage>
</organism>
<accession>A0A7W6N966</accession>
<dbReference type="InterPro" id="IPR042100">
    <property type="entry name" value="Bug_dom1"/>
</dbReference>
<dbReference type="InterPro" id="IPR006311">
    <property type="entry name" value="TAT_signal"/>
</dbReference>
<keyword evidence="4" id="KW-1185">Reference proteome</keyword>
<dbReference type="Gene3D" id="3.40.190.10">
    <property type="entry name" value="Periplasmic binding protein-like II"/>
    <property type="match status" value="1"/>
</dbReference>
<evidence type="ECO:0000313" key="4">
    <source>
        <dbReference type="Proteomes" id="UP000519439"/>
    </source>
</evidence>
<dbReference type="AlphaFoldDB" id="A0A7W6N966"/>
<dbReference type="Proteomes" id="UP000519439">
    <property type="component" value="Unassembled WGS sequence"/>
</dbReference>
<evidence type="ECO:0000256" key="2">
    <source>
        <dbReference type="SAM" id="SignalP"/>
    </source>
</evidence>
<dbReference type="SUPFAM" id="SSF53850">
    <property type="entry name" value="Periplasmic binding protein-like II"/>
    <property type="match status" value="1"/>
</dbReference>
<dbReference type="PANTHER" id="PTHR42928:SF5">
    <property type="entry name" value="BLR1237 PROTEIN"/>
    <property type="match status" value="1"/>
</dbReference>
<evidence type="ECO:0000313" key="3">
    <source>
        <dbReference type="EMBL" id="MBB4041175.1"/>
    </source>
</evidence>
<comment type="caution">
    <text evidence="3">The sequence shown here is derived from an EMBL/GenBank/DDBJ whole genome shotgun (WGS) entry which is preliminary data.</text>
</comment>
<dbReference type="Gene3D" id="3.40.190.150">
    <property type="entry name" value="Bordetella uptake gene, domain 1"/>
    <property type="match status" value="1"/>
</dbReference>
<dbReference type="PIRSF" id="PIRSF017082">
    <property type="entry name" value="YflP"/>
    <property type="match status" value="1"/>
</dbReference>
<dbReference type="InterPro" id="IPR005064">
    <property type="entry name" value="BUG"/>
</dbReference>
<feature type="chain" id="PRO_5031137888" evidence="2">
    <location>
        <begin position="22"/>
        <end position="329"/>
    </location>
</feature>